<dbReference type="Gene3D" id="1.10.720.30">
    <property type="entry name" value="SAP domain"/>
    <property type="match status" value="1"/>
</dbReference>
<organism evidence="2 3">
    <name type="scientific">Lepeophtheirus salmonis</name>
    <name type="common">Salmon louse</name>
    <name type="synonym">Caligus salmonis</name>
    <dbReference type="NCBI Taxonomy" id="72036"/>
    <lineage>
        <taxon>Eukaryota</taxon>
        <taxon>Metazoa</taxon>
        <taxon>Ecdysozoa</taxon>
        <taxon>Arthropoda</taxon>
        <taxon>Crustacea</taxon>
        <taxon>Multicrustacea</taxon>
        <taxon>Hexanauplia</taxon>
        <taxon>Copepoda</taxon>
        <taxon>Siphonostomatoida</taxon>
        <taxon>Caligidae</taxon>
        <taxon>Lepeophtheirus</taxon>
    </lineage>
</organism>
<sequence length="140" mass="16037">MHFSDDSFEISTLMYQLIPETNFKRVFKPKSLPNINSPKSIENEKSPRTLRAEQKEKSGILSHLLESPIVPPVSRHKVKDLKKQLKDYGLLVTGNKIDLVNRLEMTKEDSIKKKVSIEILNFVEETQESKSAVINVSTEE</sequence>
<accession>A0A7R8CLK5</accession>
<gene>
    <name evidence="2" type="ORF">LSAA_4098</name>
</gene>
<dbReference type="PROSITE" id="PS50800">
    <property type="entry name" value="SAP"/>
    <property type="match status" value="1"/>
</dbReference>
<keyword evidence="3" id="KW-1185">Reference proteome</keyword>
<dbReference type="EMBL" id="HG994592">
    <property type="protein sequence ID" value="CAF2829107.1"/>
    <property type="molecule type" value="Genomic_DNA"/>
</dbReference>
<dbReference type="InterPro" id="IPR003034">
    <property type="entry name" value="SAP_dom"/>
</dbReference>
<name>A0A7R8CLK5_LEPSM</name>
<evidence type="ECO:0000256" key="1">
    <source>
        <dbReference type="SAM" id="MobiDB-lite"/>
    </source>
</evidence>
<evidence type="ECO:0000313" key="2">
    <source>
        <dbReference type="EMBL" id="CAF2829107.1"/>
    </source>
</evidence>
<evidence type="ECO:0000313" key="3">
    <source>
        <dbReference type="Proteomes" id="UP000675881"/>
    </source>
</evidence>
<dbReference type="Pfam" id="PF02037">
    <property type="entry name" value="SAP"/>
    <property type="match status" value="1"/>
</dbReference>
<protein>
    <submittedName>
        <fullName evidence="2">(salmon louse) hypothetical protein</fullName>
    </submittedName>
</protein>
<proteinExistence type="predicted"/>
<feature type="compositionally biased region" description="Basic and acidic residues" evidence="1">
    <location>
        <begin position="41"/>
        <end position="53"/>
    </location>
</feature>
<dbReference type="InterPro" id="IPR036361">
    <property type="entry name" value="SAP_dom_sf"/>
</dbReference>
<dbReference type="SUPFAM" id="SSF68906">
    <property type="entry name" value="SAP domain"/>
    <property type="match status" value="1"/>
</dbReference>
<dbReference type="Proteomes" id="UP000675881">
    <property type="component" value="Chromosome 13"/>
</dbReference>
<dbReference type="AlphaFoldDB" id="A0A7R8CLK5"/>
<feature type="region of interest" description="Disordered" evidence="1">
    <location>
        <begin position="33"/>
        <end position="53"/>
    </location>
</feature>
<reference evidence="2" key="1">
    <citation type="submission" date="2021-02" db="EMBL/GenBank/DDBJ databases">
        <authorList>
            <person name="Bekaert M."/>
        </authorList>
    </citation>
    <scope>NUCLEOTIDE SEQUENCE</scope>
    <source>
        <strain evidence="2">IoA-00</strain>
    </source>
</reference>